<keyword evidence="2 8" id="KW-0963">Cytoplasm</keyword>
<dbReference type="GO" id="GO:0016282">
    <property type="term" value="C:eukaryotic 43S preinitiation complex"/>
    <property type="evidence" value="ECO:0007669"/>
    <property type="project" value="UniProtKB-UniRule"/>
</dbReference>
<dbReference type="GO" id="GO:0031369">
    <property type="term" value="F:translation initiation factor binding"/>
    <property type="evidence" value="ECO:0007669"/>
    <property type="project" value="InterPro"/>
</dbReference>
<dbReference type="GO" id="GO:0003743">
    <property type="term" value="F:translation initiation factor activity"/>
    <property type="evidence" value="ECO:0007669"/>
    <property type="project" value="UniProtKB-UniRule"/>
</dbReference>
<dbReference type="InterPro" id="IPR011400">
    <property type="entry name" value="EIF3B"/>
</dbReference>
<dbReference type="Pfam" id="PF00076">
    <property type="entry name" value="RRM_1"/>
    <property type="match status" value="1"/>
</dbReference>
<keyword evidence="6 8" id="KW-0694">RNA-binding</keyword>
<dbReference type="GO" id="GO:0003723">
    <property type="term" value="F:RNA binding"/>
    <property type="evidence" value="ECO:0007669"/>
    <property type="project" value="UniProtKB-UniRule"/>
</dbReference>
<dbReference type="Proteomes" id="UP000037696">
    <property type="component" value="Unassembled WGS sequence"/>
</dbReference>
<reference evidence="12 13" key="1">
    <citation type="submission" date="2015-08" db="EMBL/GenBank/DDBJ databases">
        <title>Genome sequencing of Penicillium nordicum.</title>
        <authorList>
            <person name="Nguyen H.D."/>
            <person name="Seifert K.A."/>
        </authorList>
    </citation>
    <scope>NUCLEOTIDE SEQUENCE [LARGE SCALE GENOMIC DNA]</scope>
    <source>
        <strain evidence="12 13">DAOMC 185683</strain>
    </source>
</reference>
<comment type="subcellular location">
    <subcellularLocation>
        <location evidence="1 8 9">Cytoplasm</location>
    </subcellularLocation>
</comment>
<dbReference type="InterPro" id="IPR035979">
    <property type="entry name" value="RBD_domain_sf"/>
</dbReference>
<evidence type="ECO:0000259" key="11">
    <source>
        <dbReference type="PROSITE" id="PS50102"/>
    </source>
</evidence>
<accession>A0A0M8P355</accession>
<protein>
    <recommendedName>
        <fullName evidence="8">Eukaryotic translation initiation factor 3 subunit B</fullName>
        <shortName evidence="8">eIF3b</shortName>
    </recommendedName>
    <alternativeName>
        <fullName evidence="8">Eukaryotic translation initiation factor 3 90 kDa subunit homolog</fullName>
        <shortName evidence="8">eIF3 p90</shortName>
    </alternativeName>
    <alternativeName>
        <fullName evidence="8">Translation initiation factor eIF3, p90 subunit homolog</fullName>
    </alternativeName>
</protein>
<comment type="function">
    <text evidence="9">Component of the eukaryotic translation initiation factor 3 (eIF-3) complex, which is involved in protein synthesis and, together with other initiation factors, stimulates binding of mRNA and methionyl-tRNAi to the 40S ribosome.</text>
</comment>
<comment type="subunit">
    <text evidence="8 9">Component of the eukaryotic translation initiation factor 3 (eIF-3) complex.</text>
</comment>
<evidence type="ECO:0000256" key="6">
    <source>
        <dbReference type="ARBA" id="ARBA00022884"/>
    </source>
</evidence>
<dbReference type="SUPFAM" id="SSF82171">
    <property type="entry name" value="DPP6 N-terminal domain-like"/>
    <property type="match status" value="1"/>
</dbReference>
<dbReference type="SMART" id="SM00360">
    <property type="entry name" value="RRM"/>
    <property type="match status" value="1"/>
</dbReference>
<keyword evidence="3 8" id="KW-0396">Initiation factor</keyword>
<dbReference type="EMBL" id="LHQQ01000060">
    <property type="protein sequence ID" value="KOS44476.1"/>
    <property type="molecule type" value="Genomic_DNA"/>
</dbReference>
<dbReference type="GO" id="GO:0033290">
    <property type="term" value="C:eukaryotic 48S preinitiation complex"/>
    <property type="evidence" value="ECO:0007669"/>
    <property type="project" value="UniProtKB-UniRule"/>
</dbReference>
<evidence type="ECO:0000256" key="4">
    <source>
        <dbReference type="ARBA" id="ARBA00022574"/>
    </source>
</evidence>
<dbReference type="PROSITE" id="PS50102">
    <property type="entry name" value="RRM"/>
    <property type="match status" value="1"/>
</dbReference>
<evidence type="ECO:0000256" key="9">
    <source>
        <dbReference type="PIRNR" id="PIRNR036424"/>
    </source>
</evidence>
<dbReference type="PIRSF" id="PIRSF036424">
    <property type="entry name" value="eIF3b"/>
    <property type="match status" value="1"/>
</dbReference>
<name>A0A0M8P355_9EURO</name>
<gene>
    <name evidence="8" type="primary">PRT1</name>
    <name evidence="12" type="ORF">ACN38_g4600</name>
</gene>
<dbReference type="InterPro" id="IPR012677">
    <property type="entry name" value="Nucleotide-bd_a/b_plait_sf"/>
</dbReference>
<feature type="domain" description="RRM" evidence="11">
    <location>
        <begin position="91"/>
        <end position="177"/>
    </location>
</feature>
<dbReference type="HAMAP" id="MF_03001">
    <property type="entry name" value="eIF3b"/>
    <property type="match status" value="1"/>
</dbReference>
<keyword evidence="5" id="KW-0677">Repeat</keyword>
<evidence type="ECO:0000256" key="8">
    <source>
        <dbReference type="HAMAP-Rule" id="MF_03001"/>
    </source>
</evidence>
<dbReference type="InterPro" id="IPR034363">
    <property type="entry name" value="eIF3B_RRM"/>
</dbReference>
<dbReference type="Gene3D" id="3.30.70.330">
    <property type="match status" value="1"/>
</dbReference>
<dbReference type="InterPro" id="IPR000504">
    <property type="entry name" value="RRM_dom"/>
</dbReference>
<keyword evidence="4" id="KW-0853">WD repeat</keyword>
<dbReference type="GO" id="GO:0001732">
    <property type="term" value="P:formation of cytoplasmic translation initiation complex"/>
    <property type="evidence" value="ECO:0007669"/>
    <property type="project" value="UniProtKB-UniRule"/>
</dbReference>
<dbReference type="OrthoDB" id="10250414at2759"/>
<dbReference type="Gene3D" id="2.130.10.10">
    <property type="entry name" value="YVTN repeat-like/Quinoprotein amine dehydrogenase"/>
    <property type="match status" value="2"/>
</dbReference>
<evidence type="ECO:0000256" key="1">
    <source>
        <dbReference type="ARBA" id="ARBA00004496"/>
    </source>
</evidence>
<evidence type="ECO:0000256" key="5">
    <source>
        <dbReference type="ARBA" id="ARBA00022737"/>
    </source>
</evidence>
<dbReference type="STRING" id="229535.A0A0M8P355"/>
<comment type="caution">
    <text evidence="12">The sequence shown here is derived from an EMBL/GenBank/DDBJ whole genome shotgun (WGS) entry which is preliminary data.</text>
</comment>
<evidence type="ECO:0000256" key="2">
    <source>
        <dbReference type="ARBA" id="ARBA00022490"/>
    </source>
</evidence>
<evidence type="ECO:0000313" key="12">
    <source>
        <dbReference type="EMBL" id="KOS44476.1"/>
    </source>
</evidence>
<organism evidence="12 13">
    <name type="scientific">Penicillium nordicum</name>
    <dbReference type="NCBI Taxonomy" id="229535"/>
    <lineage>
        <taxon>Eukaryota</taxon>
        <taxon>Fungi</taxon>
        <taxon>Dikarya</taxon>
        <taxon>Ascomycota</taxon>
        <taxon>Pezizomycotina</taxon>
        <taxon>Eurotiomycetes</taxon>
        <taxon>Eurotiomycetidae</taxon>
        <taxon>Eurotiales</taxon>
        <taxon>Aspergillaceae</taxon>
        <taxon>Penicillium</taxon>
    </lineage>
</organism>
<dbReference type="InterPro" id="IPR015943">
    <property type="entry name" value="WD40/YVTN_repeat-like_dom_sf"/>
</dbReference>
<dbReference type="AlphaFoldDB" id="A0A0M8P355"/>
<dbReference type="SUPFAM" id="SSF54928">
    <property type="entry name" value="RNA-binding domain, RBD"/>
    <property type="match status" value="1"/>
</dbReference>
<evidence type="ECO:0000256" key="10">
    <source>
        <dbReference type="SAM" id="MobiDB-lite"/>
    </source>
</evidence>
<comment type="similarity">
    <text evidence="8 9">Belongs to the eIF-3 subunit B family.</text>
</comment>
<dbReference type="GO" id="GO:0005852">
    <property type="term" value="C:eukaryotic translation initiation factor 3 complex"/>
    <property type="evidence" value="ECO:0007669"/>
    <property type="project" value="UniProtKB-UniRule"/>
</dbReference>
<sequence>MMIDRPDLKLGKFPHKEPAWPPRFVSARKSISELHRSIFAPKPLDAFGIPIMAPSFDTLSEQDLHEEEEEEIDFSDLKEQYEVKVEEGLDTFIVIDGLPVVPEDSRQKLVKFLLRKLNSVGSTSEDAVFMPVNDKKMTEGFAFVEYETPEMAVAAVKQLHGVPLDKKHIMAVNKLMDIERYGREGRVDEEYKAPVPESFKQKEHLRSWMGDASARDQFALYRNDKVGVFWNNKTNPPENVVDRAHWTQLFVQWSPKGTFLASVHPQGVQLWGGESFSKQKQFPHPFVQLIEFSPLEGYLTTWSARPIQVEEGQPLLTYEEDGKNIIVWDIETGKPLRSFVSHDLAAPAEIEGDVAPKKKVQWPAFKWSADEKYVARMLQGQSLSIYELPNMNLLGRTSVKIEGAMDFEWSPATVTREGIKQYEQLLCFWTPEIGSNPARVGMMSVPSKEVVRTRNLFNVSDVKLHWQSQGAYVCVKVDRHSKSKKSMATNLEIFRVREKGVPVEVVDSLKDTVINFAWEPNGSRFVVIANGETPTGAAVLPKTSVSFFAPEKKGYTAGNFKLVRTIEKKTSNGIYWSPKGRFVIVATVHSQTNFDMDFWDMDFEGEKIEAEKDLAANLQLMKTVEHYGVTDVDWDSTGRYVVSSASVWTHSMENGWNMHTFSGTTLSENPTEKFKQFLWRPRPATLLSKEEQKQVRKNLREYSKEFDEEDKYAVDIANTAVVETRKRVLSEWLAWLRREKELLAEEKEAFSLPEDADTPTAAQDARPVVEDQGDSVVEEIVEEIIEETEEVIG</sequence>
<dbReference type="CDD" id="cd12278">
    <property type="entry name" value="RRM_eIF3B"/>
    <property type="match status" value="1"/>
</dbReference>
<comment type="function">
    <text evidence="8">RNA-binding component of the eukaryotic translation initiation factor 3 (eIF-3) complex, which is involved in protein synthesis of a specialized repertoire of mRNAs and, together with other initiation factors, stimulates binding of mRNA and methionyl-tRNAi to the 40S ribosome. The eIF-3 complex specifically targets and initiates translation of a subset of mRNAs involved in cell proliferation.</text>
</comment>
<keyword evidence="13" id="KW-1185">Reference proteome</keyword>
<proteinExistence type="inferred from homology"/>
<dbReference type="Pfam" id="PF08662">
    <property type="entry name" value="eIF2A"/>
    <property type="match status" value="1"/>
</dbReference>
<evidence type="ECO:0000313" key="13">
    <source>
        <dbReference type="Proteomes" id="UP000037696"/>
    </source>
</evidence>
<dbReference type="PANTHER" id="PTHR14068">
    <property type="entry name" value="EUKARYOTIC TRANSLATION INITIATION FACTOR 3 EIF3 -RELATED"/>
    <property type="match status" value="1"/>
</dbReference>
<evidence type="ECO:0000256" key="7">
    <source>
        <dbReference type="ARBA" id="ARBA00022917"/>
    </source>
</evidence>
<feature type="region of interest" description="Disordered" evidence="10">
    <location>
        <begin position="749"/>
        <end position="773"/>
    </location>
</feature>
<keyword evidence="7 8" id="KW-0648">Protein biosynthesis</keyword>
<dbReference type="FunFam" id="2.130.10.10:FF:000419">
    <property type="entry name" value="Eukaryotic translation initiation factor 3 subunit B"/>
    <property type="match status" value="1"/>
</dbReference>
<evidence type="ECO:0000256" key="3">
    <source>
        <dbReference type="ARBA" id="ARBA00022540"/>
    </source>
</evidence>
<dbReference type="FunFam" id="3.30.70.330:FF:000235">
    <property type="entry name" value="Eukaryotic translation initiation factor 3 subunit B"/>
    <property type="match status" value="1"/>
</dbReference>
<dbReference type="InterPro" id="IPR013979">
    <property type="entry name" value="TIF_beta_prop-like"/>
</dbReference>
<dbReference type="PANTHER" id="PTHR14068:SF0">
    <property type="entry name" value="EUKARYOTIC TRANSLATION INITIATION FACTOR 3 SUBUNIT B"/>
    <property type="match status" value="1"/>
</dbReference>